<reference evidence="1" key="1">
    <citation type="submission" date="2021-03" db="EMBL/GenBank/DDBJ databases">
        <authorList>
            <consortium name="DOE Joint Genome Institute"/>
            <person name="Ahrendt S."/>
            <person name="Looney B.P."/>
            <person name="Miyauchi S."/>
            <person name="Morin E."/>
            <person name="Drula E."/>
            <person name="Courty P.E."/>
            <person name="Chicoki N."/>
            <person name="Fauchery L."/>
            <person name="Kohler A."/>
            <person name="Kuo A."/>
            <person name="Labutti K."/>
            <person name="Pangilinan J."/>
            <person name="Lipzen A."/>
            <person name="Riley R."/>
            <person name="Andreopoulos W."/>
            <person name="He G."/>
            <person name="Johnson J."/>
            <person name="Barry K.W."/>
            <person name="Grigoriev I.V."/>
            <person name="Nagy L."/>
            <person name="Hibbett D."/>
            <person name="Henrissat B."/>
            <person name="Matheny P.B."/>
            <person name="Labbe J."/>
            <person name="Martin F."/>
        </authorList>
    </citation>
    <scope>NUCLEOTIDE SEQUENCE</scope>
    <source>
        <strain evidence="1">HHB10654</strain>
    </source>
</reference>
<sequence length="604" mass="64325">MFRRPGNAVASRALRRPYSQVAGPSSRRRATVIGAGAVVAAAVVGSQLWMPSSVVYNDAPPSLNENGDPATTQKPKAFQDADGKLRLLVWGSNKTNVISPDMPGVDQIRTPAVVSFLEEVALRDLAVHASHAACVDARGDLYQWGDGFAGPSSTEQGARPTLTLQGKNLTHVQVTDSRVFALSASGRIYVMSVEASKQSLAPGSPTPSSDSWWGTGWMWGEEVGVDFSEIVPAHKLNWGEKFVSISAGRDHLLALTSTGRTFAHPITKNANSHGQLGFRKFDVPDPATTPASRLHVELTPNAVVDPYAKSSRFARLPSTSPSASSSDTPTLRPISENLTDLDDTNIRFSDKLFEIPSLKGVKVAQITAGGRSSFVRTDTGRVLGWGANEYGQIGLGGNVVLDTITIPTEVVLWRSTPSGRQTTCVDVSAGGDLVFFTVERKDGSSIETIDLLSCGNGQYGGLGNALFSNAQSVPVRTKSVSGLLEFSEKSNNLQPIAPHAVAVSPDGHVLLTLDTLTHAGPGGGGKDVFVWGTNYEYQLGNGKRTSAAVPATLEGTDGVRFMLMQKKADVVKDPRGRVWKRGVEVEQVAVAGYGNSLVYWRICA</sequence>
<gene>
    <name evidence="1" type="ORF">BV25DRAFT_1833147</name>
</gene>
<keyword evidence="2" id="KW-1185">Reference proteome</keyword>
<dbReference type="EMBL" id="MU277290">
    <property type="protein sequence ID" value="KAI0055499.1"/>
    <property type="molecule type" value="Genomic_DNA"/>
</dbReference>
<reference evidence="1" key="2">
    <citation type="journal article" date="2022" name="New Phytol.">
        <title>Evolutionary transition to the ectomycorrhizal habit in the genomes of a hyperdiverse lineage of mushroom-forming fungi.</title>
        <authorList>
            <person name="Looney B."/>
            <person name="Miyauchi S."/>
            <person name="Morin E."/>
            <person name="Drula E."/>
            <person name="Courty P.E."/>
            <person name="Kohler A."/>
            <person name="Kuo A."/>
            <person name="LaButti K."/>
            <person name="Pangilinan J."/>
            <person name="Lipzen A."/>
            <person name="Riley R."/>
            <person name="Andreopoulos W."/>
            <person name="He G."/>
            <person name="Johnson J."/>
            <person name="Nolan M."/>
            <person name="Tritt A."/>
            <person name="Barry K.W."/>
            <person name="Grigoriev I.V."/>
            <person name="Nagy L.G."/>
            <person name="Hibbett D."/>
            <person name="Henrissat B."/>
            <person name="Matheny P.B."/>
            <person name="Labbe J."/>
            <person name="Martin F.M."/>
        </authorList>
    </citation>
    <scope>NUCLEOTIDE SEQUENCE</scope>
    <source>
        <strain evidence="1">HHB10654</strain>
    </source>
</reference>
<accession>A0ACB8SGK4</accession>
<evidence type="ECO:0000313" key="2">
    <source>
        <dbReference type="Proteomes" id="UP000814140"/>
    </source>
</evidence>
<protein>
    <submittedName>
        <fullName evidence="1">RCC1/BLIP-II</fullName>
    </submittedName>
</protein>
<evidence type="ECO:0000313" key="1">
    <source>
        <dbReference type="EMBL" id="KAI0055499.1"/>
    </source>
</evidence>
<comment type="caution">
    <text evidence="1">The sequence shown here is derived from an EMBL/GenBank/DDBJ whole genome shotgun (WGS) entry which is preliminary data.</text>
</comment>
<name>A0ACB8SGK4_9AGAM</name>
<organism evidence="1 2">
    <name type="scientific">Artomyces pyxidatus</name>
    <dbReference type="NCBI Taxonomy" id="48021"/>
    <lineage>
        <taxon>Eukaryota</taxon>
        <taxon>Fungi</taxon>
        <taxon>Dikarya</taxon>
        <taxon>Basidiomycota</taxon>
        <taxon>Agaricomycotina</taxon>
        <taxon>Agaricomycetes</taxon>
        <taxon>Russulales</taxon>
        <taxon>Auriscalpiaceae</taxon>
        <taxon>Artomyces</taxon>
    </lineage>
</organism>
<dbReference type="Proteomes" id="UP000814140">
    <property type="component" value="Unassembled WGS sequence"/>
</dbReference>
<proteinExistence type="predicted"/>